<dbReference type="KEGG" id="tmk:QGN29_10675"/>
<dbReference type="GO" id="GO:0043565">
    <property type="term" value="F:sequence-specific DNA binding"/>
    <property type="evidence" value="ECO:0007669"/>
    <property type="project" value="InterPro"/>
</dbReference>
<dbReference type="AlphaFoldDB" id="A0AA52EC56"/>
<evidence type="ECO:0000256" key="1">
    <source>
        <dbReference type="ARBA" id="ARBA00023015"/>
    </source>
</evidence>
<evidence type="ECO:0000313" key="7">
    <source>
        <dbReference type="Proteomes" id="UP001268683"/>
    </source>
</evidence>
<feature type="transmembrane region" description="Helical" evidence="4">
    <location>
        <begin position="37"/>
        <end position="57"/>
    </location>
</feature>
<feature type="transmembrane region" description="Helical" evidence="4">
    <location>
        <begin position="6"/>
        <end position="25"/>
    </location>
</feature>
<feature type="transmembrane region" description="Helical" evidence="4">
    <location>
        <begin position="69"/>
        <end position="87"/>
    </location>
</feature>
<dbReference type="InterPro" id="IPR018060">
    <property type="entry name" value="HTH_AraC"/>
</dbReference>
<accession>A0AA52EC56</accession>
<feature type="transmembrane region" description="Helical" evidence="4">
    <location>
        <begin position="185"/>
        <end position="209"/>
    </location>
</feature>
<reference evidence="6" key="1">
    <citation type="submission" date="2023-04" db="EMBL/GenBank/DDBJ databases">
        <title>Complete genome sequence of Temperatibacter marinus.</title>
        <authorList>
            <person name="Rong J.-C."/>
            <person name="Yi M.-L."/>
            <person name="Zhao Q."/>
        </authorList>
    </citation>
    <scope>NUCLEOTIDE SEQUENCE</scope>
    <source>
        <strain evidence="6">NBRC 110045</strain>
    </source>
</reference>
<evidence type="ECO:0000259" key="5">
    <source>
        <dbReference type="PROSITE" id="PS01124"/>
    </source>
</evidence>
<feature type="transmembrane region" description="Helical" evidence="4">
    <location>
        <begin position="138"/>
        <end position="164"/>
    </location>
</feature>
<evidence type="ECO:0000256" key="2">
    <source>
        <dbReference type="ARBA" id="ARBA00023125"/>
    </source>
</evidence>
<keyword evidence="4" id="KW-0812">Transmembrane</keyword>
<dbReference type="InterPro" id="IPR009057">
    <property type="entry name" value="Homeodomain-like_sf"/>
</dbReference>
<dbReference type="PANTHER" id="PTHR43280">
    <property type="entry name" value="ARAC-FAMILY TRANSCRIPTIONAL REGULATOR"/>
    <property type="match status" value="1"/>
</dbReference>
<evidence type="ECO:0000313" key="6">
    <source>
        <dbReference type="EMBL" id="WND02010.1"/>
    </source>
</evidence>
<dbReference type="GO" id="GO:0003700">
    <property type="term" value="F:DNA-binding transcription factor activity"/>
    <property type="evidence" value="ECO:0007669"/>
    <property type="project" value="InterPro"/>
</dbReference>
<keyword evidence="3" id="KW-0804">Transcription</keyword>
<dbReference type="InterPro" id="IPR018062">
    <property type="entry name" value="HTH_AraC-typ_CS"/>
</dbReference>
<dbReference type="PROSITE" id="PS00041">
    <property type="entry name" value="HTH_ARAC_FAMILY_1"/>
    <property type="match status" value="1"/>
</dbReference>
<dbReference type="PROSITE" id="PS01124">
    <property type="entry name" value="HTH_ARAC_FAMILY_2"/>
    <property type="match status" value="1"/>
</dbReference>
<organism evidence="6 7">
    <name type="scientific">Temperatibacter marinus</name>
    <dbReference type="NCBI Taxonomy" id="1456591"/>
    <lineage>
        <taxon>Bacteria</taxon>
        <taxon>Pseudomonadati</taxon>
        <taxon>Pseudomonadota</taxon>
        <taxon>Alphaproteobacteria</taxon>
        <taxon>Kordiimonadales</taxon>
        <taxon>Temperatibacteraceae</taxon>
        <taxon>Temperatibacter</taxon>
    </lineage>
</organism>
<dbReference type="SMART" id="SM00342">
    <property type="entry name" value="HTH_ARAC"/>
    <property type="match status" value="1"/>
</dbReference>
<dbReference type="Pfam" id="PF12833">
    <property type="entry name" value="HTH_18"/>
    <property type="match status" value="1"/>
</dbReference>
<dbReference type="Gene3D" id="1.10.10.60">
    <property type="entry name" value="Homeodomain-like"/>
    <property type="match status" value="2"/>
</dbReference>
<proteinExistence type="predicted"/>
<keyword evidence="4" id="KW-0472">Membrane</keyword>
<dbReference type="PRINTS" id="PR00032">
    <property type="entry name" value="HTHARAC"/>
</dbReference>
<dbReference type="SUPFAM" id="SSF46689">
    <property type="entry name" value="Homeodomain-like"/>
    <property type="match status" value="1"/>
</dbReference>
<evidence type="ECO:0000256" key="3">
    <source>
        <dbReference type="ARBA" id="ARBA00023163"/>
    </source>
</evidence>
<sequence>MPSYVNFIIAVFTLGQISLCLTLLMTRSAQKPSRVPLSIFLAACAIISLEPVFAVLMPALRFQTLALELPAYLTLAPALWLYVQSITAEKSWKLEKYHFQHFILTLMGLVVAGLIIILPTQTLEHVFNEEKLGGSLYLGILLTIAFLLILSLIGQSGLYVFKIIRLLNTYRHRLKDQFANMGQRELLWINALVIIFTLLWGLLSLALLSENIFNQTLMSETVGKFMILLLVWTLGLWGLRQAPAFDESQECKSDSKPETLKYSRSALGEEQALRIAKKIKASMQKDQLYLDSTITLSKLAAHIGVSTNHVSQTLNETMSMNFFDYINQWRIEEAKPILLTGDVSILNIALAVGYNSSSSFYKAFKKETGKTPKSYRSSYKNISE</sequence>
<keyword evidence="1" id="KW-0805">Transcription regulation</keyword>
<evidence type="ECO:0000256" key="4">
    <source>
        <dbReference type="SAM" id="Phobius"/>
    </source>
</evidence>
<feature type="domain" description="HTH araC/xylS-type" evidence="5">
    <location>
        <begin position="273"/>
        <end position="378"/>
    </location>
</feature>
<keyword evidence="2" id="KW-0238">DNA-binding</keyword>
<dbReference type="PANTHER" id="PTHR43280:SF29">
    <property type="entry name" value="ARAC-FAMILY TRANSCRIPTIONAL REGULATOR"/>
    <property type="match status" value="1"/>
</dbReference>
<protein>
    <submittedName>
        <fullName evidence="6">Helix-turn-helix transcriptional regulator</fullName>
    </submittedName>
</protein>
<gene>
    <name evidence="6" type="ORF">QGN29_10675</name>
</gene>
<dbReference type="EMBL" id="CP123872">
    <property type="protein sequence ID" value="WND02010.1"/>
    <property type="molecule type" value="Genomic_DNA"/>
</dbReference>
<keyword evidence="4" id="KW-1133">Transmembrane helix</keyword>
<dbReference type="RefSeq" id="WP_310797845.1">
    <property type="nucleotide sequence ID" value="NZ_CP123872.1"/>
</dbReference>
<dbReference type="Proteomes" id="UP001268683">
    <property type="component" value="Chromosome"/>
</dbReference>
<feature type="transmembrane region" description="Helical" evidence="4">
    <location>
        <begin position="99"/>
        <end position="118"/>
    </location>
</feature>
<name>A0AA52EC56_9PROT</name>
<dbReference type="InterPro" id="IPR020449">
    <property type="entry name" value="Tscrpt_reg_AraC-type_HTH"/>
</dbReference>
<keyword evidence="7" id="KW-1185">Reference proteome</keyword>